<sequence>MEQRHNRKKYKKDPQRLRLNQDEVFSRALKKVGFFSLDASYLLKTASFLLYIS</sequence>
<keyword evidence="2" id="KW-1185">Reference proteome</keyword>
<name>W4QDM3_9BACI</name>
<dbReference type="EMBL" id="BAUU01000004">
    <property type="protein sequence ID" value="GAE29439.1"/>
    <property type="molecule type" value="Genomic_DNA"/>
</dbReference>
<accession>W4QDM3</accession>
<evidence type="ECO:0000313" key="2">
    <source>
        <dbReference type="Proteomes" id="UP000018895"/>
    </source>
</evidence>
<protein>
    <submittedName>
        <fullName evidence="1">Uncharacterized protein</fullName>
    </submittedName>
</protein>
<reference evidence="1" key="1">
    <citation type="journal article" date="2014" name="Genome Announc.">
        <title>Draft Genome Sequences of Three Alkaliphilic Bacillus Strains, Bacillus wakoensis JCM 9140T, Bacillus akibai JCM 9157T, and Bacillus hemicellulosilyticus JCM 9152T.</title>
        <authorList>
            <person name="Yuki M."/>
            <person name="Oshima K."/>
            <person name="Suda W."/>
            <person name="Oshida Y."/>
            <person name="Kitamura K."/>
            <person name="Iida T."/>
            <person name="Hattori M."/>
            <person name="Ohkuma M."/>
        </authorList>
    </citation>
    <scope>NUCLEOTIDE SEQUENCE [LARGE SCALE GENOMIC DNA]</scope>
    <source>
        <strain evidence="1">JCM 9152</strain>
    </source>
</reference>
<gene>
    <name evidence="1" type="ORF">JCM9152_797</name>
</gene>
<comment type="caution">
    <text evidence="1">The sequence shown here is derived from an EMBL/GenBank/DDBJ whole genome shotgun (WGS) entry which is preliminary data.</text>
</comment>
<dbReference type="AlphaFoldDB" id="W4QDM3"/>
<proteinExistence type="predicted"/>
<organism evidence="1 2">
    <name type="scientific">Halalkalibacter hemicellulosilyticusJCM 9152</name>
    <dbReference type="NCBI Taxonomy" id="1236971"/>
    <lineage>
        <taxon>Bacteria</taxon>
        <taxon>Bacillati</taxon>
        <taxon>Bacillota</taxon>
        <taxon>Bacilli</taxon>
        <taxon>Bacillales</taxon>
        <taxon>Bacillaceae</taxon>
        <taxon>Halalkalibacter</taxon>
    </lineage>
</organism>
<evidence type="ECO:0000313" key="1">
    <source>
        <dbReference type="EMBL" id="GAE29439.1"/>
    </source>
</evidence>
<dbReference type="Proteomes" id="UP000018895">
    <property type="component" value="Unassembled WGS sequence"/>
</dbReference>